<dbReference type="AlphaFoldDB" id="N2AKI8"/>
<dbReference type="InterPro" id="IPR013154">
    <property type="entry name" value="ADH-like_N"/>
</dbReference>
<keyword evidence="3 6" id="KW-0479">Metal-binding</keyword>
<dbReference type="GO" id="GO:0008270">
    <property type="term" value="F:zinc ion binding"/>
    <property type="evidence" value="ECO:0007669"/>
    <property type="project" value="InterPro"/>
</dbReference>
<dbReference type="InterPro" id="IPR013149">
    <property type="entry name" value="ADH-like_C"/>
</dbReference>
<keyword evidence="4 6" id="KW-0862">Zinc</keyword>
<evidence type="ECO:0000256" key="4">
    <source>
        <dbReference type="ARBA" id="ARBA00022833"/>
    </source>
</evidence>
<dbReference type="OrthoDB" id="1777308at2"/>
<dbReference type="Pfam" id="PF00107">
    <property type="entry name" value="ADH_zinc_N"/>
    <property type="match status" value="1"/>
</dbReference>
<dbReference type="InterPro" id="IPR045306">
    <property type="entry name" value="SDH-like"/>
</dbReference>
<dbReference type="PATRIC" id="fig|1235802.3.peg.1817"/>
<organism evidence="10 11">
    <name type="scientific">Eubacterium plexicaudatum ASF492</name>
    <dbReference type="NCBI Taxonomy" id="1235802"/>
    <lineage>
        <taxon>Bacteria</taxon>
        <taxon>Bacillati</taxon>
        <taxon>Bacillota</taxon>
        <taxon>Clostridia</taxon>
        <taxon>Eubacteriales</taxon>
        <taxon>Eubacteriaceae</taxon>
        <taxon>Eubacterium</taxon>
    </lineage>
</organism>
<evidence type="ECO:0000256" key="7">
    <source>
        <dbReference type="SAM" id="Phobius"/>
    </source>
</evidence>
<reference evidence="10 11" key="1">
    <citation type="journal article" date="2014" name="Genome Announc.">
        <title>Draft genome sequences of the altered schaedler flora, a defined bacterial community from gnotobiotic mice.</title>
        <authorList>
            <person name="Wannemuehler M.J."/>
            <person name="Overstreet A.M."/>
            <person name="Ward D.V."/>
            <person name="Phillips G.J."/>
        </authorList>
    </citation>
    <scope>NUCLEOTIDE SEQUENCE [LARGE SCALE GENOMIC DNA]</scope>
    <source>
        <strain evidence="10 11">ASF492</strain>
    </source>
</reference>
<keyword evidence="7" id="KW-0812">Transmembrane</keyword>
<evidence type="ECO:0000256" key="2">
    <source>
        <dbReference type="ARBA" id="ARBA00008072"/>
    </source>
</evidence>
<dbReference type="InterPro" id="IPR002328">
    <property type="entry name" value="ADH_Zn_CS"/>
</dbReference>
<evidence type="ECO:0000256" key="6">
    <source>
        <dbReference type="RuleBase" id="RU361277"/>
    </source>
</evidence>
<keyword evidence="7" id="KW-0472">Membrane</keyword>
<feature type="domain" description="Alcohol dehydrogenase-like C-terminal" evidence="8">
    <location>
        <begin position="180"/>
        <end position="307"/>
    </location>
</feature>
<gene>
    <name evidence="10" type="ORF">C823_01711</name>
</gene>
<dbReference type="SUPFAM" id="SSF51735">
    <property type="entry name" value="NAD(P)-binding Rossmann-fold domains"/>
    <property type="match status" value="1"/>
</dbReference>
<keyword evidence="7" id="KW-1133">Transmembrane helix</keyword>
<dbReference type="CDD" id="cd05285">
    <property type="entry name" value="sorbitol_DH"/>
    <property type="match status" value="1"/>
</dbReference>
<comment type="cofactor">
    <cofactor evidence="1 6">
        <name>Zn(2+)</name>
        <dbReference type="ChEBI" id="CHEBI:29105"/>
    </cofactor>
</comment>
<dbReference type="Proteomes" id="UP000012589">
    <property type="component" value="Unassembled WGS sequence"/>
</dbReference>
<dbReference type="PANTHER" id="PTHR43161">
    <property type="entry name" value="SORBITOL DEHYDROGENASE"/>
    <property type="match status" value="1"/>
</dbReference>
<evidence type="ECO:0000256" key="3">
    <source>
        <dbReference type="ARBA" id="ARBA00022723"/>
    </source>
</evidence>
<evidence type="ECO:0000259" key="9">
    <source>
        <dbReference type="Pfam" id="PF08240"/>
    </source>
</evidence>
<dbReference type="EMBL" id="AQFT01000054">
    <property type="protein sequence ID" value="EMZ29747.1"/>
    <property type="molecule type" value="Genomic_DNA"/>
</dbReference>
<proteinExistence type="inferred from homology"/>
<evidence type="ECO:0000256" key="1">
    <source>
        <dbReference type="ARBA" id="ARBA00001947"/>
    </source>
</evidence>
<dbReference type="STRING" id="1235802.C823_01711"/>
<dbReference type="SUPFAM" id="SSF50129">
    <property type="entry name" value="GroES-like"/>
    <property type="match status" value="1"/>
</dbReference>
<keyword evidence="5" id="KW-0560">Oxidoreductase</keyword>
<comment type="similarity">
    <text evidence="2 6">Belongs to the zinc-containing alcohol dehydrogenase family.</text>
</comment>
<dbReference type="PANTHER" id="PTHR43161:SF9">
    <property type="entry name" value="SORBITOL DEHYDROGENASE"/>
    <property type="match status" value="1"/>
</dbReference>
<dbReference type="Gene3D" id="3.40.50.720">
    <property type="entry name" value="NAD(P)-binding Rossmann-like Domain"/>
    <property type="match status" value="1"/>
</dbReference>
<protein>
    <submittedName>
        <fullName evidence="10">Chlorophyll synthesis pathway protein BchC</fullName>
    </submittedName>
</protein>
<dbReference type="HOGENOM" id="CLU_026673_11_5_9"/>
<evidence type="ECO:0000313" key="10">
    <source>
        <dbReference type="EMBL" id="EMZ29747.1"/>
    </source>
</evidence>
<dbReference type="InterPro" id="IPR011032">
    <property type="entry name" value="GroES-like_sf"/>
</dbReference>
<name>N2AKI8_9FIRM</name>
<dbReference type="Gene3D" id="3.90.180.10">
    <property type="entry name" value="Medium-chain alcohol dehydrogenases, catalytic domain"/>
    <property type="match status" value="1"/>
</dbReference>
<sequence>MKGTMKTAVMLGIGKMGFEEREIPVPKDDEVLVKLEYVGICGSDLHYYETGAIGDYVVKPPFVLGHEPGGTVVEVGKNVTHLKVGDRVALEPGKTCGHCEFCKTGNYNLCPDVVFFATPPVDGVFQEYVAHEAGLCFKLPDNVSTMEGALIEPLAVGFHAAMQGGARAGQTAVVMGAGCIGLVTMMALKAMGVSAVYVVDIMEKRLQKALELGADGVINGSQTDAVEEVRKLTDGKGCDLAIETAGTQITTVQTIHMTKKGATIVLVGYGKSGEMTLPMSLALDKELTFKTVFRYRHIYPMAIDAVAAGKVNLKGIVTDIFELDEAQKAMDYSVHNKADIVKAVIRIAKGSEG</sequence>
<dbReference type="eggNOG" id="COG1063">
    <property type="taxonomic scope" value="Bacteria"/>
</dbReference>
<dbReference type="PROSITE" id="PS00059">
    <property type="entry name" value="ADH_ZINC"/>
    <property type="match status" value="1"/>
</dbReference>
<evidence type="ECO:0000313" key="11">
    <source>
        <dbReference type="Proteomes" id="UP000012589"/>
    </source>
</evidence>
<accession>N2AKI8</accession>
<dbReference type="InterPro" id="IPR036291">
    <property type="entry name" value="NAD(P)-bd_dom_sf"/>
</dbReference>
<feature type="transmembrane region" description="Helical" evidence="7">
    <location>
        <begin position="172"/>
        <end position="199"/>
    </location>
</feature>
<comment type="caution">
    <text evidence="10">The sequence shown here is derived from an EMBL/GenBank/DDBJ whole genome shotgun (WGS) entry which is preliminary data.</text>
</comment>
<dbReference type="Pfam" id="PF08240">
    <property type="entry name" value="ADH_N"/>
    <property type="match status" value="1"/>
</dbReference>
<keyword evidence="11" id="KW-1185">Reference proteome</keyword>
<dbReference type="GO" id="GO:0016616">
    <property type="term" value="F:oxidoreductase activity, acting on the CH-OH group of donors, NAD or NADP as acceptor"/>
    <property type="evidence" value="ECO:0007669"/>
    <property type="project" value="InterPro"/>
</dbReference>
<feature type="domain" description="Alcohol dehydrogenase-like N-terminal" evidence="9">
    <location>
        <begin position="28"/>
        <end position="141"/>
    </location>
</feature>
<evidence type="ECO:0000259" key="8">
    <source>
        <dbReference type="Pfam" id="PF00107"/>
    </source>
</evidence>
<evidence type="ECO:0000256" key="5">
    <source>
        <dbReference type="ARBA" id="ARBA00023002"/>
    </source>
</evidence>